<feature type="non-terminal residue" evidence="5">
    <location>
        <position position="186"/>
    </location>
</feature>
<reference evidence="5" key="1">
    <citation type="submission" date="2023-02" db="EMBL/GenBank/DDBJ databases">
        <title>Georgenia sp.10Sc9-8, isolated from a soil sample collected from the Taklamakan desert.</title>
        <authorList>
            <person name="Liu S."/>
        </authorList>
    </citation>
    <scope>NUCLEOTIDE SEQUENCE</scope>
    <source>
        <strain evidence="5">10Sc9-8</strain>
    </source>
</reference>
<dbReference type="Gene3D" id="1.10.10.10">
    <property type="entry name" value="Winged helix-like DNA-binding domain superfamily/Winged helix DNA-binding domain"/>
    <property type="match status" value="1"/>
</dbReference>
<dbReference type="PANTHER" id="PTHR33204">
    <property type="entry name" value="TRANSCRIPTIONAL REGULATOR, MARR FAMILY"/>
    <property type="match status" value="1"/>
</dbReference>
<evidence type="ECO:0000256" key="1">
    <source>
        <dbReference type="ARBA" id="ARBA00023015"/>
    </source>
</evidence>
<name>A0ABT5U1F9_9MICO</name>
<evidence type="ECO:0000259" key="4">
    <source>
        <dbReference type="PROSITE" id="PS51118"/>
    </source>
</evidence>
<keyword evidence="3" id="KW-0804">Transcription</keyword>
<proteinExistence type="predicted"/>
<dbReference type="Pfam" id="PF01638">
    <property type="entry name" value="HxlR"/>
    <property type="match status" value="1"/>
</dbReference>
<evidence type="ECO:0000313" key="6">
    <source>
        <dbReference type="Proteomes" id="UP001165561"/>
    </source>
</evidence>
<evidence type="ECO:0000256" key="3">
    <source>
        <dbReference type="ARBA" id="ARBA00023163"/>
    </source>
</evidence>
<keyword evidence="2" id="KW-0238">DNA-binding</keyword>
<comment type="caution">
    <text evidence="5">The sequence shown here is derived from an EMBL/GenBank/DDBJ whole genome shotgun (WGS) entry which is preliminary data.</text>
</comment>
<dbReference type="InterPro" id="IPR002577">
    <property type="entry name" value="HTH_HxlR"/>
</dbReference>
<dbReference type="PROSITE" id="PS51118">
    <property type="entry name" value="HTH_HXLR"/>
    <property type="match status" value="1"/>
</dbReference>
<keyword evidence="1" id="KW-0805">Transcription regulation</keyword>
<dbReference type="InterPro" id="IPR036388">
    <property type="entry name" value="WH-like_DNA-bd_sf"/>
</dbReference>
<protein>
    <submittedName>
        <fullName evidence="5">Helix-turn-helix domain-containing protein</fullName>
    </submittedName>
</protein>
<dbReference type="EMBL" id="JARACI010001198">
    <property type="protein sequence ID" value="MDD9208174.1"/>
    <property type="molecule type" value="Genomic_DNA"/>
</dbReference>
<evidence type="ECO:0000256" key="2">
    <source>
        <dbReference type="ARBA" id="ARBA00023125"/>
    </source>
</evidence>
<dbReference type="InterPro" id="IPR036390">
    <property type="entry name" value="WH_DNA-bd_sf"/>
</dbReference>
<dbReference type="SUPFAM" id="SSF46785">
    <property type="entry name" value="Winged helix' DNA-binding domain"/>
    <property type="match status" value="1"/>
</dbReference>
<sequence>MAGKRRYEDSCGLAQALNVVGERWALLVVRELVLGPKRFSDLRADLPGVSPNVLSQRLTELETAGVLQRRKLPPPAGAWVYELTAWGAELETVIITLGRWGARSPFFDRECGLSVSSVVLSMRTMFRAEAARGVHLDIGLHLGEHRFHAAVRDGRFRVEPGEAAEADAVLTTDPVTLATVVYDGRS</sequence>
<gene>
    <name evidence="5" type="ORF">PU560_17135</name>
</gene>
<accession>A0ABT5U1F9</accession>
<feature type="domain" description="HTH hxlR-type" evidence="4">
    <location>
        <begin position="11"/>
        <end position="109"/>
    </location>
</feature>
<evidence type="ECO:0000313" key="5">
    <source>
        <dbReference type="EMBL" id="MDD9208174.1"/>
    </source>
</evidence>
<dbReference type="Proteomes" id="UP001165561">
    <property type="component" value="Unassembled WGS sequence"/>
</dbReference>
<dbReference type="PANTHER" id="PTHR33204:SF18">
    <property type="entry name" value="TRANSCRIPTIONAL REGULATORY PROTEIN"/>
    <property type="match status" value="1"/>
</dbReference>
<organism evidence="5 6">
    <name type="scientific">Georgenia halotolerans</name>
    <dbReference type="NCBI Taxonomy" id="3028317"/>
    <lineage>
        <taxon>Bacteria</taxon>
        <taxon>Bacillati</taxon>
        <taxon>Actinomycetota</taxon>
        <taxon>Actinomycetes</taxon>
        <taxon>Micrococcales</taxon>
        <taxon>Bogoriellaceae</taxon>
        <taxon>Georgenia</taxon>
    </lineage>
</organism>
<keyword evidence="6" id="KW-1185">Reference proteome</keyword>